<evidence type="ECO:0000259" key="2">
    <source>
        <dbReference type="Pfam" id="PF12867"/>
    </source>
</evidence>
<reference evidence="3 4" key="1">
    <citation type="submission" date="2019-07" db="EMBL/GenBank/DDBJ databases">
        <title>Whole genome shotgun sequence of Segetibacter aerophilus NBRC 106135.</title>
        <authorList>
            <person name="Hosoyama A."/>
            <person name="Uohara A."/>
            <person name="Ohji S."/>
            <person name="Ichikawa N."/>
        </authorList>
    </citation>
    <scope>NUCLEOTIDE SEQUENCE [LARGE SCALE GENOMIC DNA]</scope>
    <source>
        <strain evidence="3 4">NBRC 106135</strain>
    </source>
</reference>
<dbReference type="RefSeq" id="WP_147201787.1">
    <property type="nucleotide sequence ID" value="NZ_BJYT01000001.1"/>
</dbReference>
<evidence type="ECO:0000256" key="1">
    <source>
        <dbReference type="SAM" id="SignalP"/>
    </source>
</evidence>
<keyword evidence="4" id="KW-1185">Reference proteome</keyword>
<dbReference type="Gene3D" id="1.20.120.450">
    <property type="entry name" value="dinb family like domain"/>
    <property type="match status" value="1"/>
</dbReference>
<dbReference type="InterPro" id="IPR034660">
    <property type="entry name" value="DinB/YfiT-like"/>
</dbReference>
<keyword evidence="1" id="KW-0732">Signal</keyword>
<sequence>MRRVTSLFVAALSLASHASHAQQKTARQLKIITMTTANATAVSEVEKGRLTQQERNYATKFLNETEQGVFDAVKNLSEAQLKFKPAPEKWSIEECLEHIAVAETNLWAMVTESLKQPANSEKRAEVKMTDEQLVGAVKDRAHKSKTFEALEPANAPYKTAAEAVASFKENREKLVAFVKTSNEDLRAHISALPIGTYDAYQLILLIAGHSNRHTQQIEEVKANPSFPKR</sequence>
<dbReference type="Pfam" id="PF12867">
    <property type="entry name" value="DinB_2"/>
    <property type="match status" value="1"/>
</dbReference>
<accession>A0A512B790</accession>
<dbReference type="Proteomes" id="UP000321513">
    <property type="component" value="Unassembled WGS sequence"/>
</dbReference>
<dbReference type="AlphaFoldDB" id="A0A512B790"/>
<evidence type="ECO:0000313" key="3">
    <source>
        <dbReference type="EMBL" id="GEO07831.1"/>
    </source>
</evidence>
<proteinExistence type="predicted"/>
<dbReference type="SUPFAM" id="SSF109854">
    <property type="entry name" value="DinB/YfiT-like putative metalloenzymes"/>
    <property type="match status" value="1"/>
</dbReference>
<dbReference type="EMBL" id="BJYT01000001">
    <property type="protein sequence ID" value="GEO07831.1"/>
    <property type="molecule type" value="Genomic_DNA"/>
</dbReference>
<feature type="signal peptide" evidence="1">
    <location>
        <begin position="1"/>
        <end position="21"/>
    </location>
</feature>
<evidence type="ECO:0000313" key="4">
    <source>
        <dbReference type="Proteomes" id="UP000321513"/>
    </source>
</evidence>
<protein>
    <recommendedName>
        <fullName evidence="2">DinB-like domain-containing protein</fullName>
    </recommendedName>
</protein>
<organism evidence="3 4">
    <name type="scientific">Segetibacter aerophilus</name>
    <dbReference type="NCBI Taxonomy" id="670293"/>
    <lineage>
        <taxon>Bacteria</taxon>
        <taxon>Pseudomonadati</taxon>
        <taxon>Bacteroidota</taxon>
        <taxon>Chitinophagia</taxon>
        <taxon>Chitinophagales</taxon>
        <taxon>Chitinophagaceae</taxon>
        <taxon>Segetibacter</taxon>
    </lineage>
</organism>
<comment type="caution">
    <text evidence="3">The sequence shown here is derived from an EMBL/GenBank/DDBJ whole genome shotgun (WGS) entry which is preliminary data.</text>
</comment>
<dbReference type="OrthoDB" id="9807923at2"/>
<dbReference type="InterPro" id="IPR024775">
    <property type="entry name" value="DinB-like"/>
</dbReference>
<feature type="chain" id="PRO_5021878069" description="DinB-like domain-containing protein" evidence="1">
    <location>
        <begin position="22"/>
        <end position="229"/>
    </location>
</feature>
<gene>
    <name evidence="3" type="ORF">SAE01_03270</name>
</gene>
<name>A0A512B790_9BACT</name>
<feature type="domain" description="DinB-like" evidence="2">
    <location>
        <begin position="64"/>
        <end position="217"/>
    </location>
</feature>